<dbReference type="SMART" id="SM00829">
    <property type="entry name" value="PKS_ER"/>
    <property type="match status" value="1"/>
</dbReference>
<dbReference type="SUPFAM" id="SSF51735">
    <property type="entry name" value="NAD(P)-binding Rossmann-fold domains"/>
    <property type="match status" value="1"/>
</dbReference>
<feature type="region of interest" description="Disordered" evidence="10">
    <location>
        <begin position="1"/>
        <end position="23"/>
    </location>
</feature>
<evidence type="ECO:0000256" key="5">
    <source>
        <dbReference type="ARBA" id="ARBA00022833"/>
    </source>
</evidence>
<dbReference type="InterPro" id="IPR011032">
    <property type="entry name" value="GroES-like_sf"/>
</dbReference>
<keyword evidence="5 9" id="KW-0862">Zinc</keyword>
<evidence type="ECO:0000259" key="11">
    <source>
        <dbReference type="SMART" id="SM00829"/>
    </source>
</evidence>
<evidence type="ECO:0000313" key="13">
    <source>
        <dbReference type="Proteomes" id="UP000183180"/>
    </source>
</evidence>
<dbReference type="SUPFAM" id="SSF50129">
    <property type="entry name" value="GroES-like"/>
    <property type="match status" value="1"/>
</dbReference>
<dbReference type="GO" id="GO:0004022">
    <property type="term" value="F:alcohol dehydrogenase (NAD+) activity"/>
    <property type="evidence" value="ECO:0007669"/>
    <property type="project" value="UniProtKB-EC"/>
</dbReference>
<reference evidence="12 13" key="1">
    <citation type="submission" date="2016-10" db="EMBL/GenBank/DDBJ databases">
        <authorList>
            <person name="de Groot N.N."/>
        </authorList>
    </citation>
    <scope>NUCLEOTIDE SEQUENCE [LARGE SCALE GENOMIC DNA]</scope>
    <source>
        <strain evidence="12 13">DSM 44215</strain>
    </source>
</reference>
<sequence length="347" mass="35906">MKAIQVVKPGNPPELREVDKPTPGPGQVLLKVSAAGACHSDDFVLNLPEEGFPYPLPMTLGHEGAGVVAEVGTGVTGISEGTSVAVYGAWGCGVCHFCSRGFENYCSRAAELGIAPPGLGNEGAMAEYMIVDSPRHLVPLGDLDPTAAVPLTDAGLTPYHAIKPSLPKLVGGTTAVVIGAGGLGHVGIQLLRHLTPSRVIALDVSEEKLAFAREVGVHEVVLSDADAVANVRKITGAEGATAVFDFVGLQPTLDAAMGMAGTMGDVVIVGIGDGVAAAKVGFFTQPFEVSVRAPYWGARDELIEVLDLARDGVLEVAVEKFSLDDGVEAYRRLAANDLRGRAVVVPD</sequence>
<dbReference type="InterPro" id="IPR013149">
    <property type="entry name" value="ADH-like_C"/>
</dbReference>
<keyword evidence="4 9" id="KW-0479">Metal-binding</keyword>
<dbReference type="PANTHER" id="PTHR42940:SF8">
    <property type="entry name" value="VACUOLAR PROTEIN SORTING-ASSOCIATED PROTEIN 11"/>
    <property type="match status" value="1"/>
</dbReference>
<dbReference type="OrthoDB" id="3567264at2"/>
<dbReference type="EC" id="1.1.1.1" evidence="3"/>
<dbReference type="Proteomes" id="UP000183180">
    <property type="component" value="Unassembled WGS sequence"/>
</dbReference>
<protein>
    <recommendedName>
        <fullName evidence="3">alcohol dehydrogenase</fullName>
        <ecNumber evidence="3">1.1.1.1</ecNumber>
    </recommendedName>
</protein>
<dbReference type="EMBL" id="FNLM01000034">
    <property type="protein sequence ID" value="SDU27162.1"/>
    <property type="molecule type" value="Genomic_DNA"/>
</dbReference>
<feature type="domain" description="Enoyl reductase (ER)" evidence="11">
    <location>
        <begin position="10"/>
        <end position="344"/>
    </location>
</feature>
<evidence type="ECO:0000256" key="9">
    <source>
        <dbReference type="RuleBase" id="RU361277"/>
    </source>
</evidence>
<dbReference type="Gene3D" id="3.40.50.720">
    <property type="entry name" value="NAD(P)-binding Rossmann-like Domain"/>
    <property type="match status" value="1"/>
</dbReference>
<evidence type="ECO:0000256" key="2">
    <source>
        <dbReference type="ARBA" id="ARBA00008072"/>
    </source>
</evidence>
<dbReference type="GO" id="GO:0008270">
    <property type="term" value="F:zinc ion binding"/>
    <property type="evidence" value="ECO:0007669"/>
    <property type="project" value="InterPro"/>
</dbReference>
<dbReference type="Gene3D" id="3.90.180.10">
    <property type="entry name" value="Medium-chain alcohol dehydrogenases, catalytic domain"/>
    <property type="match status" value="1"/>
</dbReference>
<comment type="catalytic activity">
    <reaction evidence="8">
        <text>a primary alcohol + NAD(+) = an aldehyde + NADH + H(+)</text>
        <dbReference type="Rhea" id="RHEA:10736"/>
        <dbReference type="ChEBI" id="CHEBI:15378"/>
        <dbReference type="ChEBI" id="CHEBI:15734"/>
        <dbReference type="ChEBI" id="CHEBI:17478"/>
        <dbReference type="ChEBI" id="CHEBI:57540"/>
        <dbReference type="ChEBI" id="CHEBI:57945"/>
        <dbReference type="EC" id="1.1.1.1"/>
    </reaction>
</comment>
<proteinExistence type="inferred from homology"/>
<dbReference type="InterPro" id="IPR013154">
    <property type="entry name" value="ADH-like_N"/>
</dbReference>
<evidence type="ECO:0000313" key="12">
    <source>
        <dbReference type="EMBL" id="SDU27162.1"/>
    </source>
</evidence>
<evidence type="ECO:0000256" key="3">
    <source>
        <dbReference type="ARBA" id="ARBA00013190"/>
    </source>
</evidence>
<evidence type="ECO:0000256" key="4">
    <source>
        <dbReference type="ARBA" id="ARBA00022723"/>
    </source>
</evidence>
<evidence type="ECO:0000256" key="1">
    <source>
        <dbReference type="ARBA" id="ARBA00001947"/>
    </source>
</evidence>
<dbReference type="PROSITE" id="PS00059">
    <property type="entry name" value="ADH_ZINC"/>
    <property type="match status" value="1"/>
</dbReference>
<dbReference type="Pfam" id="PF08240">
    <property type="entry name" value="ADH_N"/>
    <property type="match status" value="1"/>
</dbReference>
<evidence type="ECO:0000256" key="6">
    <source>
        <dbReference type="ARBA" id="ARBA00023002"/>
    </source>
</evidence>
<evidence type="ECO:0000256" key="10">
    <source>
        <dbReference type="SAM" id="MobiDB-lite"/>
    </source>
</evidence>
<name>A0A1H2H5S9_9ACTN</name>
<comment type="catalytic activity">
    <reaction evidence="7">
        <text>a secondary alcohol + NAD(+) = a ketone + NADH + H(+)</text>
        <dbReference type="Rhea" id="RHEA:10740"/>
        <dbReference type="ChEBI" id="CHEBI:15378"/>
        <dbReference type="ChEBI" id="CHEBI:17087"/>
        <dbReference type="ChEBI" id="CHEBI:35681"/>
        <dbReference type="ChEBI" id="CHEBI:57540"/>
        <dbReference type="ChEBI" id="CHEBI:57945"/>
        <dbReference type="EC" id="1.1.1.1"/>
    </reaction>
</comment>
<dbReference type="InterPro" id="IPR020843">
    <property type="entry name" value="ER"/>
</dbReference>
<dbReference type="CDD" id="cd05284">
    <property type="entry name" value="arabinose_DH_like"/>
    <property type="match status" value="1"/>
</dbReference>
<dbReference type="InterPro" id="IPR002328">
    <property type="entry name" value="ADH_Zn_CS"/>
</dbReference>
<dbReference type="AlphaFoldDB" id="A0A1H2H5S9"/>
<dbReference type="Pfam" id="PF00107">
    <property type="entry name" value="ADH_zinc_N"/>
    <property type="match status" value="1"/>
</dbReference>
<organism evidence="12 13">
    <name type="scientific">Gordonia westfalica</name>
    <dbReference type="NCBI Taxonomy" id="158898"/>
    <lineage>
        <taxon>Bacteria</taxon>
        <taxon>Bacillati</taxon>
        <taxon>Actinomycetota</taxon>
        <taxon>Actinomycetes</taxon>
        <taxon>Mycobacteriales</taxon>
        <taxon>Gordoniaceae</taxon>
        <taxon>Gordonia</taxon>
    </lineage>
</organism>
<accession>A0A1H2H5S9</accession>
<comment type="cofactor">
    <cofactor evidence="1 9">
        <name>Zn(2+)</name>
        <dbReference type="ChEBI" id="CHEBI:29105"/>
    </cofactor>
</comment>
<evidence type="ECO:0000256" key="7">
    <source>
        <dbReference type="ARBA" id="ARBA00049164"/>
    </source>
</evidence>
<dbReference type="STRING" id="158898.SAMN04488548_134286"/>
<dbReference type="PANTHER" id="PTHR42940">
    <property type="entry name" value="ALCOHOL DEHYDROGENASE 1-RELATED"/>
    <property type="match status" value="1"/>
</dbReference>
<dbReference type="RefSeq" id="WP_074852732.1">
    <property type="nucleotide sequence ID" value="NZ_FNLM01000034.1"/>
</dbReference>
<gene>
    <name evidence="12" type="ORF">SAMN04488548_134286</name>
</gene>
<evidence type="ECO:0000256" key="8">
    <source>
        <dbReference type="ARBA" id="ARBA00049243"/>
    </source>
</evidence>
<comment type="similarity">
    <text evidence="2 9">Belongs to the zinc-containing alcohol dehydrogenase family.</text>
</comment>
<dbReference type="InterPro" id="IPR036291">
    <property type="entry name" value="NAD(P)-bd_dom_sf"/>
</dbReference>
<keyword evidence="6" id="KW-0560">Oxidoreductase</keyword>